<feature type="domain" description="Transposase IS4-like" evidence="1">
    <location>
        <begin position="16"/>
        <end position="60"/>
    </location>
</feature>
<protein>
    <submittedName>
        <fullName evidence="2">Transposase DDE domain-containing protein</fullName>
    </submittedName>
</protein>
<dbReference type="InterPro" id="IPR002559">
    <property type="entry name" value="Transposase_11"/>
</dbReference>
<evidence type="ECO:0000313" key="3">
    <source>
        <dbReference type="Proteomes" id="UP000319014"/>
    </source>
</evidence>
<dbReference type="RefSeq" id="WP_142662542.1">
    <property type="nucleotide sequence ID" value="NZ_FXTK01000004.1"/>
</dbReference>
<dbReference type="PANTHER" id="PTHR33408">
    <property type="entry name" value="TRANSPOSASE"/>
    <property type="match status" value="1"/>
</dbReference>
<dbReference type="EMBL" id="FXTK01000004">
    <property type="protein sequence ID" value="SMO59153.1"/>
    <property type="molecule type" value="Genomic_DNA"/>
</dbReference>
<proteinExistence type="predicted"/>
<dbReference type="GO" id="GO:0004803">
    <property type="term" value="F:transposase activity"/>
    <property type="evidence" value="ECO:0007669"/>
    <property type="project" value="InterPro"/>
</dbReference>
<reference evidence="2 3" key="1">
    <citation type="submission" date="2017-05" db="EMBL/GenBank/DDBJ databases">
        <authorList>
            <person name="Varghese N."/>
            <person name="Submissions S."/>
        </authorList>
    </citation>
    <scope>NUCLEOTIDE SEQUENCE [LARGE SCALE GENOMIC DNA]</scope>
    <source>
        <strain evidence="2 3">DSM 100094</strain>
    </source>
</reference>
<evidence type="ECO:0000259" key="1">
    <source>
        <dbReference type="Pfam" id="PF01609"/>
    </source>
</evidence>
<dbReference type="OrthoDB" id="9774608at2"/>
<dbReference type="Proteomes" id="UP000319014">
    <property type="component" value="Unassembled WGS sequence"/>
</dbReference>
<organism evidence="2 3">
    <name type="scientific">Paracoccus laeviglucosivorans</name>
    <dbReference type="NCBI Taxonomy" id="1197861"/>
    <lineage>
        <taxon>Bacteria</taxon>
        <taxon>Pseudomonadati</taxon>
        <taxon>Pseudomonadota</taxon>
        <taxon>Alphaproteobacteria</taxon>
        <taxon>Rhodobacterales</taxon>
        <taxon>Paracoccaceae</taxon>
        <taxon>Paracoccus</taxon>
    </lineage>
</organism>
<gene>
    <name evidence="2" type="ORF">SAMN06265221_104349</name>
</gene>
<dbReference type="GO" id="GO:0003677">
    <property type="term" value="F:DNA binding"/>
    <property type="evidence" value="ECO:0007669"/>
    <property type="project" value="InterPro"/>
</dbReference>
<dbReference type="Pfam" id="PF01609">
    <property type="entry name" value="DDE_Tnp_1"/>
    <property type="match status" value="1"/>
</dbReference>
<dbReference type="AlphaFoldDB" id="A0A521CI38"/>
<name>A0A521CI38_9RHOB</name>
<keyword evidence="3" id="KW-1185">Reference proteome</keyword>
<accession>A0A521CI38</accession>
<sequence>LVDDMLARLGRDPDPMTRRRCTVEHPFGTIKSWMGATHFLTRRLPNVRTEMALNVLAYNIKRTISLIGTRRLIAEIAA</sequence>
<feature type="non-terminal residue" evidence="2">
    <location>
        <position position="1"/>
    </location>
</feature>
<evidence type="ECO:0000313" key="2">
    <source>
        <dbReference type="EMBL" id="SMO59153.1"/>
    </source>
</evidence>
<dbReference type="GO" id="GO:0006313">
    <property type="term" value="P:DNA transposition"/>
    <property type="evidence" value="ECO:0007669"/>
    <property type="project" value="InterPro"/>
</dbReference>